<dbReference type="EMBL" id="LBJM01000060">
    <property type="protein sequence ID" value="RXH38477.1"/>
    <property type="molecule type" value="Genomic_DNA"/>
</dbReference>
<comment type="caution">
    <text evidence="2">The sequence shown here is derived from an EMBL/GenBank/DDBJ whole genome shotgun (WGS) entry which is preliminary data.</text>
</comment>
<protein>
    <submittedName>
        <fullName evidence="2">Uncharacterized protein</fullName>
    </submittedName>
</protein>
<dbReference type="Proteomes" id="UP000290565">
    <property type="component" value="Unassembled WGS sequence"/>
</dbReference>
<proteinExistence type="predicted"/>
<evidence type="ECO:0000313" key="2">
    <source>
        <dbReference type="EMBL" id="RXH38477.1"/>
    </source>
</evidence>
<organism evidence="2 3">
    <name type="scientific">Bradyrhizobium zhanjiangense</name>
    <dbReference type="NCBI Taxonomy" id="1325107"/>
    <lineage>
        <taxon>Bacteria</taxon>
        <taxon>Pseudomonadati</taxon>
        <taxon>Pseudomonadota</taxon>
        <taxon>Alphaproteobacteria</taxon>
        <taxon>Hyphomicrobiales</taxon>
        <taxon>Nitrobacteraceae</taxon>
        <taxon>Bradyrhizobium</taxon>
    </lineage>
</organism>
<reference evidence="2 3" key="1">
    <citation type="submission" date="2015-04" db="EMBL/GenBank/DDBJ databases">
        <title>Comparative genomics of rhizobia nodulating Arachis hypogaea in China.</title>
        <authorList>
            <person name="Li Y."/>
        </authorList>
    </citation>
    <scope>NUCLEOTIDE SEQUENCE [LARGE SCALE GENOMIC DNA]</scope>
    <source>
        <strain evidence="2 3">CCBAU 51787</strain>
    </source>
</reference>
<feature type="region of interest" description="Disordered" evidence="1">
    <location>
        <begin position="73"/>
        <end position="112"/>
    </location>
</feature>
<dbReference type="AlphaFoldDB" id="A0A4Q0SGT6"/>
<evidence type="ECO:0000256" key="1">
    <source>
        <dbReference type="SAM" id="MobiDB-lite"/>
    </source>
</evidence>
<name>A0A4Q0SGT6_9BRAD</name>
<gene>
    <name evidence="2" type="ORF">XH94_22515</name>
</gene>
<evidence type="ECO:0000313" key="3">
    <source>
        <dbReference type="Proteomes" id="UP000290565"/>
    </source>
</evidence>
<accession>A0A4Q0SGT6</accession>
<sequence length="133" mass="13798">MTGSGAGKALRSIEDAAPSPELHWTMLAHRQMQFELSPLVGLSHMDFAGTTREFAPPLPLAGEADASRAMRSIVPSAAGEGSHRTGIASAILDNPDAEAPPPPPSPQAGEGAHCRCRSIIHAICDSPTPAGER</sequence>